<feature type="region of interest" description="Disordered" evidence="1">
    <location>
        <begin position="304"/>
        <end position="368"/>
    </location>
</feature>
<sequence>MALKRAPVEPSSIGRKGKRTAVSRMCGTKGKTSDRQQPSDSNQNTSNGAQRTTNKGKRPTVEASAETVIPGRNIDFVKLNYFHFDVLFARMGCLPIISVKEFVYPRVVKCFYCNMKFEDERPTTTSINGVPINFDVTKLCKILDIPNEGVYLYEEKKWPQVEGFKTAEAMQRLCGYPKFGRPTSHSLTVLNRILQHMTSYIFIPKGGHRDDVSFLEAFLVDNILTEKKVNMGYIFFRHMKASSLSEDLVLPYGMFITKIVKYFNVDLRNETDGKQLKSFDTYNAASLWRIHFVRKKDGSWARKSVVPPSEVDVSSDNKSSEDDENENQAVEARTSENANVTPIPSKEGVGSTTDAYHPSHIGRNEAEASDNLTAQISSFGTHLEEMALANDRHLTSLKTCIDGFQEEFKAGMQVIRGQHDEMMAFLRGHFPLHGRDHI</sequence>
<feature type="region of interest" description="Disordered" evidence="1">
    <location>
        <begin position="1"/>
        <end position="63"/>
    </location>
</feature>
<evidence type="ECO:0000313" key="3">
    <source>
        <dbReference type="EMBL" id="WJZ84285.1"/>
    </source>
</evidence>
<organism evidence="3 4">
    <name type="scientific">Vitis vinifera</name>
    <name type="common">Grape</name>
    <dbReference type="NCBI Taxonomy" id="29760"/>
    <lineage>
        <taxon>Eukaryota</taxon>
        <taxon>Viridiplantae</taxon>
        <taxon>Streptophyta</taxon>
        <taxon>Embryophyta</taxon>
        <taxon>Tracheophyta</taxon>
        <taxon>Spermatophyta</taxon>
        <taxon>Magnoliopsida</taxon>
        <taxon>eudicotyledons</taxon>
        <taxon>Gunneridae</taxon>
        <taxon>Pentapetalae</taxon>
        <taxon>rosids</taxon>
        <taxon>Vitales</taxon>
        <taxon>Vitaceae</taxon>
        <taxon>Viteae</taxon>
        <taxon>Vitis</taxon>
    </lineage>
</organism>
<dbReference type="EMBL" id="CP126650">
    <property type="protein sequence ID" value="WJZ84285.1"/>
    <property type="molecule type" value="Genomic_DNA"/>
</dbReference>
<evidence type="ECO:0000313" key="4">
    <source>
        <dbReference type="Proteomes" id="UP001227230"/>
    </source>
</evidence>
<name>A0ABY9BMV4_VITVI</name>
<dbReference type="InterPro" id="IPR046796">
    <property type="entry name" value="Transposase_32_dom"/>
</dbReference>
<feature type="compositionally biased region" description="Polar residues" evidence="1">
    <location>
        <begin position="35"/>
        <end position="53"/>
    </location>
</feature>
<dbReference type="Pfam" id="PF20167">
    <property type="entry name" value="Transposase_32"/>
    <property type="match status" value="1"/>
</dbReference>
<accession>A0ABY9BMV4</accession>
<dbReference type="Proteomes" id="UP001227230">
    <property type="component" value="Chromosome 3"/>
</dbReference>
<proteinExistence type="predicted"/>
<evidence type="ECO:0000259" key="2">
    <source>
        <dbReference type="Pfam" id="PF20167"/>
    </source>
</evidence>
<keyword evidence="4" id="KW-1185">Reference proteome</keyword>
<reference evidence="3 4" key="1">
    <citation type="journal article" date="2023" name="Hortic Res">
        <title>The complete reference genome for grapevine (Vitis vinifera L.) genetics and breeding.</title>
        <authorList>
            <person name="Shi X."/>
            <person name="Cao S."/>
            <person name="Wang X."/>
            <person name="Huang S."/>
            <person name="Wang Y."/>
            <person name="Liu Z."/>
            <person name="Liu W."/>
            <person name="Leng X."/>
            <person name="Peng Y."/>
            <person name="Wang N."/>
            <person name="Wang Y."/>
            <person name="Ma Z."/>
            <person name="Xu X."/>
            <person name="Zhang F."/>
            <person name="Xue H."/>
            <person name="Zhong H."/>
            <person name="Wang Y."/>
            <person name="Zhang K."/>
            <person name="Velt A."/>
            <person name="Avia K."/>
            <person name="Holtgrawe D."/>
            <person name="Grimplet J."/>
            <person name="Matus J.T."/>
            <person name="Ware D."/>
            <person name="Wu X."/>
            <person name="Wang H."/>
            <person name="Liu C."/>
            <person name="Fang Y."/>
            <person name="Rustenholz C."/>
            <person name="Cheng Z."/>
            <person name="Xiao H."/>
            <person name="Zhou Y."/>
        </authorList>
    </citation>
    <scope>NUCLEOTIDE SEQUENCE [LARGE SCALE GENOMIC DNA]</scope>
    <source>
        <strain evidence="4">cv. Pinot noir / PN40024</strain>
        <tissue evidence="3">Leaf</tissue>
    </source>
</reference>
<protein>
    <recommendedName>
        <fullName evidence="2">Putative plant transposon protein domain-containing protein</fullName>
    </recommendedName>
</protein>
<gene>
    <name evidence="3" type="ORF">VitviT2T_003895</name>
</gene>
<evidence type="ECO:0000256" key="1">
    <source>
        <dbReference type="SAM" id="MobiDB-lite"/>
    </source>
</evidence>
<feature type="domain" description="Putative plant transposon protein" evidence="2">
    <location>
        <begin position="90"/>
        <end position="266"/>
    </location>
</feature>
<feature type="compositionally biased region" description="Low complexity" evidence="1">
    <location>
        <begin position="304"/>
        <end position="317"/>
    </location>
</feature>